<protein>
    <submittedName>
        <fullName evidence="1">Uncharacterized protein</fullName>
    </submittedName>
</protein>
<feature type="non-terminal residue" evidence="1">
    <location>
        <position position="60"/>
    </location>
</feature>
<comment type="caution">
    <text evidence="1">The sequence shown here is derived from an EMBL/GenBank/DDBJ whole genome shotgun (WGS) entry which is preliminary data.</text>
</comment>
<sequence length="60" mass="6607">MPQSRILRSAKDETSCSAPRRPTAIRFACNMSFCRRLSGMIARGEIDFGSPLPHGMSHVA</sequence>
<name>A0A1Y2HAE3_9FUNG</name>
<dbReference type="AlphaFoldDB" id="A0A1Y2HAE3"/>
<gene>
    <name evidence="1" type="ORF">BCR44DRAFT_1441976</name>
</gene>
<proteinExistence type="predicted"/>
<evidence type="ECO:0000313" key="1">
    <source>
        <dbReference type="EMBL" id="ORZ31539.1"/>
    </source>
</evidence>
<reference evidence="1 2" key="1">
    <citation type="submission" date="2016-07" db="EMBL/GenBank/DDBJ databases">
        <title>Pervasive Adenine N6-methylation of Active Genes in Fungi.</title>
        <authorList>
            <consortium name="DOE Joint Genome Institute"/>
            <person name="Mondo S.J."/>
            <person name="Dannebaum R.O."/>
            <person name="Kuo R.C."/>
            <person name="Labutti K."/>
            <person name="Haridas S."/>
            <person name="Kuo A."/>
            <person name="Salamov A."/>
            <person name="Ahrendt S.R."/>
            <person name="Lipzen A."/>
            <person name="Sullivan W."/>
            <person name="Andreopoulos W.B."/>
            <person name="Clum A."/>
            <person name="Lindquist E."/>
            <person name="Daum C."/>
            <person name="Ramamoorthy G.K."/>
            <person name="Gryganskyi A."/>
            <person name="Culley D."/>
            <person name="Magnuson J.K."/>
            <person name="James T.Y."/>
            <person name="O'Malley M.A."/>
            <person name="Stajich J.E."/>
            <person name="Spatafora J.W."/>
            <person name="Visel A."/>
            <person name="Grigoriev I.V."/>
        </authorList>
    </citation>
    <scope>NUCLEOTIDE SEQUENCE [LARGE SCALE GENOMIC DNA]</scope>
    <source>
        <strain evidence="1 2">PL171</strain>
    </source>
</reference>
<dbReference type="Proteomes" id="UP000193411">
    <property type="component" value="Unassembled WGS sequence"/>
</dbReference>
<dbReference type="EMBL" id="MCFL01000058">
    <property type="protein sequence ID" value="ORZ31539.1"/>
    <property type="molecule type" value="Genomic_DNA"/>
</dbReference>
<accession>A0A1Y2HAE3</accession>
<evidence type="ECO:0000313" key="2">
    <source>
        <dbReference type="Proteomes" id="UP000193411"/>
    </source>
</evidence>
<organism evidence="1 2">
    <name type="scientific">Catenaria anguillulae PL171</name>
    <dbReference type="NCBI Taxonomy" id="765915"/>
    <lineage>
        <taxon>Eukaryota</taxon>
        <taxon>Fungi</taxon>
        <taxon>Fungi incertae sedis</taxon>
        <taxon>Blastocladiomycota</taxon>
        <taxon>Blastocladiomycetes</taxon>
        <taxon>Blastocladiales</taxon>
        <taxon>Catenariaceae</taxon>
        <taxon>Catenaria</taxon>
    </lineage>
</organism>
<keyword evidence="2" id="KW-1185">Reference proteome</keyword>